<dbReference type="InterPro" id="IPR012336">
    <property type="entry name" value="Thioredoxin-like_fold"/>
</dbReference>
<dbReference type="Proteomes" id="UP001499959">
    <property type="component" value="Unassembled WGS sequence"/>
</dbReference>
<dbReference type="InterPro" id="IPR009094">
    <property type="entry name" value="DiS-bond_isomerase_DsbC/G_N_sf"/>
</dbReference>
<dbReference type="Pfam" id="PF13098">
    <property type="entry name" value="Thioredoxin_2"/>
    <property type="match status" value="1"/>
</dbReference>
<gene>
    <name evidence="11" type="ORF">GCM10023307_21110</name>
</gene>
<evidence type="ECO:0000256" key="4">
    <source>
        <dbReference type="ARBA" id="ARBA00022764"/>
    </source>
</evidence>
<keyword evidence="12" id="KW-1185">Reference proteome</keyword>
<comment type="subcellular location">
    <subcellularLocation>
        <location evidence="1 7">Periplasm</location>
    </subcellularLocation>
</comment>
<comment type="caution">
    <text evidence="11">The sequence shown here is derived from an EMBL/GenBank/DDBJ whole genome shotgun (WGS) entry which is preliminary data.</text>
</comment>
<keyword evidence="5" id="KW-1015">Disulfide bond</keyword>
<dbReference type="PROSITE" id="PS51257">
    <property type="entry name" value="PROKAR_LIPOPROTEIN"/>
    <property type="match status" value="1"/>
</dbReference>
<evidence type="ECO:0000259" key="10">
    <source>
        <dbReference type="Pfam" id="PF13098"/>
    </source>
</evidence>
<keyword evidence="4 7" id="KW-0574">Periplasm</keyword>
<feature type="chain" id="PRO_5044955879" description="Thiol:disulfide interchange protein" evidence="7">
    <location>
        <begin position="19"/>
        <end position="280"/>
    </location>
</feature>
<evidence type="ECO:0000256" key="6">
    <source>
        <dbReference type="ARBA" id="ARBA00023284"/>
    </source>
</evidence>
<evidence type="ECO:0000256" key="3">
    <source>
        <dbReference type="ARBA" id="ARBA00022729"/>
    </source>
</evidence>
<dbReference type="Pfam" id="PF10411">
    <property type="entry name" value="DsbC_N"/>
    <property type="match status" value="1"/>
</dbReference>
<evidence type="ECO:0000313" key="11">
    <source>
        <dbReference type="EMBL" id="GAA4795175.1"/>
    </source>
</evidence>
<evidence type="ECO:0000256" key="8">
    <source>
        <dbReference type="SAM" id="MobiDB-lite"/>
    </source>
</evidence>
<organism evidence="11 12">
    <name type="scientific">Lysobacter hankyongensis</name>
    <dbReference type="NCBI Taxonomy" id="1176535"/>
    <lineage>
        <taxon>Bacteria</taxon>
        <taxon>Pseudomonadati</taxon>
        <taxon>Pseudomonadota</taxon>
        <taxon>Gammaproteobacteria</taxon>
        <taxon>Lysobacterales</taxon>
        <taxon>Lysobacteraceae</taxon>
        <taxon>Lysobacter</taxon>
    </lineage>
</organism>
<evidence type="ECO:0000256" key="5">
    <source>
        <dbReference type="ARBA" id="ARBA00023157"/>
    </source>
</evidence>
<dbReference type="CDD" id="cd03020">
    <property type="entry name" value="DsbA_DsbC_DsbG"/>
    <property type="match status" value="1"/>
</dbReference>
<dbReference type="EMBL" id="BAABJE010000010">
    <property type="protein sequence ID" value="GAA4795175.1"/>
    <property type="molecule type" value="Genomic_DNA"/>
</dbReference>
<protein>
    <recommendedName>
        <fullName evidence="7">Thiol:disulfide interchange protein</fullName>
    </recommendedName>
</protein>
<dbReference type="PANTHER" id="PTHR35272">
    <property type="entry name" value="THIOL:DISULFIDE INTERCHANGE PROTEIN DSBC-RELATED"/>
    <property type="match status" value="1"/>
</dbReference>
<dbReference type="RefSeq" id="WP_345303283.1">
    <property type="nucleotide sequence ID" value="NZ_BAABJE010000010.1"/>
</dbReference>
<evidence type="ECO:0000259" key="9">
    <source>
        <dbReference type="Pfam" id="PF10411"/>
    </source>
</evidence>
<name>A0ABP9BHX1_9GAMM</name>
<dbReference type="SUPFAM" id="SSF54423">
    <property type="entry name" value="DsbC/DsbG N-terminal domain-like"/>
    <property type="match status" value="1"/>
</dbReference>
<evidence type="ECO:0000313" key="12">
    <source>
        <dbReference type="Proteomes" id="UP001499959"/>
    </source>
</evidence>
<feature type="compositionally biased region" description="Low complexity" evidence="8">
    <location>
        <begin position="28"/>
        <end position="38"/>
    </location>
</feature>
<dbReference type="InterPro" id="IPR018950">
    <property type="entry name" value="DiS-bond_isomerase_DsbC/G_N"/>
</dbReference>
<dbReference type="InterPro" id="IPR036249">
    <property type="entry name" value="Thioredoxin-like_sf"/>
</dbReference>
<evidence type="ECO:0000256" key="1">
    <source>
        <dbReference type="ARBA" id="ARBA00004418"/>
    </source>
</evidence>
<proteinExistence type="inferred from homology"/>
<evidence type="ECO:0000256" key="2">
    <source>
        <dbReference type="ARBA" id="ARBA00009813"/>
    </source>
</evidence>
<accession>A0ABP9BHX1</accession>
<dbReference type="SUPFAM" id="SSF52833">
    <property type="entry name" value="Thioredoxin-like"/>
    <property type="match status" value="1"/>
</dbReference>
<feature type="signal peptide" evidence="7">
    <location>
        <begin position="1"/>
        <end position="18"/>
    </location>
</feature>
<sequence>MKLPVFALLCALSVSACAQSKPADDTAAAPEASKANAAAPPPAKPADASKEAMVRAALKKIDPSLVPDRVGPAPMPGFQEAIVHGRVVYFSDDGRYMLQGMLFDIEKQKDLTQIGLSGLRRDELAKVPVSDRIVFAPVGPRKHTVTVFTDIECGFCRKMHSEMADYNKLGIAIEYLAFPRAGLTSADALAMESVWCSADRRQALTDAKSGVAVPPKRCTNPVAAQYKLGQRIGLEGTPMAINVDGIALPGYLPPAKMLQALDELAAEKKAKPADSTAGGR</sequence>
<feature type="domain" description="Disulphide bond isomerase DsbC/G N-terminal" evidence="9">
    <location>
        <begin position="47"/>
        <end position="113"/>
    </location>
</feature>
<comment type="similarity">
    <text evidence="2 7">Belongs to the thioredoxin family. DsbC subfamily.</text>
</comment>
<reference evidence="12" key="1">
    <citation type="journal article" date="2019" name="Int. J. Syst. Evol. Microbiol.">
        <title>The Global Catalogue of Microorganisms (GCM) 10K type strain sequencing project: providing services to taxonomists for standard genome sequencing and annotation.</title>
        <authorList>
            <consortium name="The Broad Institute Genomics Platform"/>
            <consortium name="The Broad Institute Genome Sequencing Center for Infectious Disease"/>
            <person name="Wu L."/>
            <person name="Ma J."/>
        </authorList>
    </citation>
    <scope>NUCLEOTIDE SEQUENCE [LARGE SCALE GENOMIC DNA]</scope>
    <source>
        <strain evidence="12">JCM 18204</strain>
    </source>
</reference>
<dbReference type="InterPro" id="IPR033954">
    <property type="entry name" value="DiS-bond_Isoase_DsbC/G"/>
</dbReference>
<keyword evidence="3 7" id="KW-0732">Signal</keyword>
<keyword evidence="6 7" id="KW-0676">Redox-active center</keyword>
<evidence type="ECO:0000256" key="7">
    <source>
        <dbReference type="RuleBase" id="RU364038"/>
    </source>
</evidence>
<dbReference type="InterPro" id="IPR051470">
    <property type="entry name" value="Thiol:disulfide_interchange"/>
</dbReference>
<dbReference type="Gene3D" id="3.10.450.70">
    <property type="entry name" value="Disulphide bond isomerase, DsbC/G, N-terminal"/>
    <property type="match status" value="1"/>
</dbReference>
<dbReference type="PANTHER" id="PTHR35272:SF3">
    <property type="entry name" value="THIOL:DISULFIDE INTERCHANGE PROTEIN DSBC"/>
    <property type="match status" value="1"/>
</dbReference>
<feature type="domain" description="Thioredoxin-like fold" evidence="10">
    <location>
        <begin position="141"/>
        <end position="261"/>
    </location>
</feature>
<comment type="function">
    <text evidence="7">Required for disulfide bond formation in some periplasmic proteins. Acts by transferring its disulfide bond to other proteins and is reduced in the process.</text>
</comment>
<dbReference type="Gene3D" id="3.40.30.10">
    <property type="entry name" value="Glutaredoxin"/>
    <property type="match status" value="1"/>
</dbReference>
<feature type="region of interest" description="Disordered" evidence="8">
    <location>
        <begin position="28"/>
        <end position="49"/>
    </location>
</feature>